<keyword evidence="3" id="KW-1185">Reference proteome</keyword>
<dbReference type="Proteomes" id="UP000623301">
    <property type="component" value="Unassembled WGS sequence"/>
</dbReference>
<comment type="caution">
    <text evidence="2">The sequence shown here is derived from an EMBL/GenBank/DDBJ whole genome shotgun (WGS) entry which is preliminary data.</text>
</comment>
<evidence type="ECO:0000256" key="1">
    <source>
        <dbReference type="SAM" id="SignalP"/>
    </source>
</evidence>
<accession>A0ABS0WMA6</accession>
<name>A0ABS0WMA6_9FLAO</name>
<reference evidence="2 3" key="1">
    <citation type="submission" date="2020-12" db="EMBL/GenBank/DDBJ databases">
        <title>Aureibaculum luteum sp. nov. and Aureibaculum flavum sp. nov., novel members of the family Flavobacteriaceae isolated from Antarctic intertidal sediments.</title>
        <authorList>
            <person name="He X."/>
            <person name="Zhang X."/>
        </authorList>
    </citation>
    <scope>NUCLEOTIDE SEQUENCE [LARGE SCALE GENOMIC DNA]</scope>
    <source>
        <strain evidence="2 3">A20</strain>
    </source>
</reference>
<gene>
    <name evidence="2" type="ORF">JBL43_02475</name>
</gene>
<keyword evidence="1" id="KW-0732">Signal</keyword>
<evidence type="ECO:0000313" key="2">
    <source>
        <dbReference type="EMBL" id="MBJ2173086.1"/>
    </source>
</evidence>
<feature type="chain" id="PRO_5045204541" description="DUF4292 domain-containing protein" evidence="1">
    <location>
        <begin position="23"/>
        <end position="205"/>
    </location>
</feature>
<dbReference type="PROSITE" id="PS51257">
    <property type="entry name" value="PROKAR_LIPOPROTEIN"/>
    <property type="match status" value="1"/>
</dbReference>
<organism evidence="2 3">
    <name type="scientific">Aureibaculum flavum</name>
    <dbReference type="NCBI Taxonomy" id="2795986"/>
    <lineage>
        <taxon>Bacteria</taxon>
        <taxon>Pseudomonadati</taxon>
        <taxon>Bacteroidota</taxon>
        <taxon>Flavobacteriia</taxon>
        <taxon>Flavobacteriales</taxon>
        <taxon>Flavobacteriaceae</taxon>
        <taxon>Aureibaculum</taxon>
    </lineage>
</organism>
<sequence>MRFLGISFIVIILLTSCTVASTKDFVVVENTVEKYKNPYFADSSKDYVYKANFEVYGRTFGGLLIIKKLATEHHRIVFATEFGSKMMDMELINDVFTINFIADDLNKKIVINTLKKDFKILLQEEIRFDKTYQNTEATIFQLVDNKRFNYYYVSKKNQQLVRILHASKSKEKIIFNFESKDGKMAENIIIDHKNIKLKIKLKRID</sequence>
<dbReference type="RefSeq" id="WP_198839890.1">
    <property type="nucleotide sequence ID" value="NZ_JAEHFJ010000001.1"/>
</dbReference>
<dbReference type="EMBL" id="JAEHFJ010000001">
    <property type="protein sequence ID" value="MBJ2173086.1"/>
    <property type="molecule type" value="Genomic_DNA"/>
</dbReference>
<proteinExistence type="predicted"/>
<feature type="signal peptide" evidence="1">
    <location>
        <begin position="1"/>
        <end position="22"/>
    </location>
</feature>
<protein>
    <recommendedName>
        <fullName evidence="4">DUF4292 domain-containing protein</fullName>
    </recommendedName>
</protein>
<evidence type="ECO:0008006" key="4">
    <source>
        <dbReference type="Google" id="ProtNLM"/>
    </source>
</evidence>
<evidence type="ECO:0000313" key="3">
    <source>
        <dbReference type="Proteomes" id="UP000623301"/>
    </source>
</evidence>